<reference evidence="2" key="1">
    <citation type="journal article" date="2023" name="Mol. Biol. Evol.">
        <title>Third-Generation Sequencing Reveals the Adaptive Role of the Epigenome in Three Deep-Sea Polychaetes.</title>
        <authorList>
            <person name="Perez M."/>
            <person name="Aroh O."/>
            <person name="Sun Y."/>
            <person name="Lan Y."/>
            <person name="Juniper S.K."/>
            <person name="Young C.R."/>
            <person name="Angers B."/>
            <person name="Qian P.Y."/>
        </authorList>
    </citation>
    <scope>NUCLEOTIDE SEQUENCE</scope>
    <source>
        <strain evidence="2">P08H-3</strain>
    </source>
</reference>
<protein>
    <submittedName>
        <fullName evidence="2">Uncharacterized protein</fullName>
    </submittedName>
</protein>
<feature type="transmembrane region" description="Helical" evidence="1">
    <location>
        <begin position="336"/>
        <end position="360"/>
    </location>
</feature>
<dbReference type="InterPro" id="IPR000884">
    <property type="entry name" value="TSP1_rpt"/>
</dbReference>
<dbReference type="InterPro" id="IPR036383">
    <property type="entry name" value="TSP1_rpt_sf"/>
</dbReference>
<accession>A0AAD9IUE3</accession>
<dbReference type="PANTHER" id="PTHR16311:SF3">
    <property type="entry name" value="THROMBOSPONDIN TYPE-1 DOMAIN-CONTAINING PROTEIN 1"/>
    <property type="match status" value="1"/>
</dbReference>
<keyword evidence="3" id="KW-1185">Reference proteome</keyword>
<dbReference type="SMART" id="SM00209">
    <property type="entry name" value="TSP1"/>
    <property type="match status" value="1"/>
</dbReference>
<comment type="caution">
    <text evidence="2">The sequence shown here is derived from an EMBL/GenBank/DDBJ whole genome shotgun (WGS) entry which is preliminary data.</text>
</comment>
<dbReference type="PROSITE" id="PS50092">
    <property type="entry name" value="TSP1"/>
    <property type="match status" value="1"/>
</dbReference>
<proteinExistence type="predicted"/>
<keyword evidence="1" id="KW-1133">Transmembrane helix</keyword>
<keyword evidence="1" id="KW-0812">Transmembrane</keyword>
<dbReference type="InterPro" id="IPR038877">
    <property type="entry name" value="THSD1"/>
</dbReference>
<sequence length="455" mass="50444">MNIQLESSDSTINVVFSLRGTPSGVSISSTGVMTWTLESPSQNITVRLALKNCPQIQYTDVTLTLIILSCNDICGTNAICIRNVNTPPGHGNYTCRCRDDSQTYCHPNACPTNVPCRNMTCGYRCDYPTGTWSGWSSYTSCNKPCDYGLKERKRTCLGSPCFGELVDIAVCNSFNCPEIESQKGQSVILEFQRISVQKIVLKRKVIHNFIAAALNDYCVKAPDICCRSVDFRAKPSPIGADKIFTDDYIKEAAGYPKAVKVNVRWMLYVEVYTGNLLSVCEVPSGKRLKRAAFSEFRTVNPALLKAVLSEKTDQLSSLVQTNVTLVEPSDSSINDIIIAVSCLGVIVAVAVVTVILVVLLRSSRRKKRRRRRQVPVPIQPKMTSYPPYNPSLIYANYVGSYPSTDSSYPFANYSGTSSYPTRYFTPRYGPYASVQDVYNTSPDISRRRGSIAGYM</sequence>
<dbReference type="EMBL" id="JAODUP010001345">
    <property type="protein sequence ID" value="KAK2140460.1"/>
    <property type="molecule type" value="Genomic_DNA"/>
</dbReference>
<evidence type="ECO:0000313" key="3">
    <source>
        <dbReference type="Proteomes" id="UP001208570"/>
    </source>
</evidence>
<dbReference type="PANTHER" id="PTHR16311">
    <property type="entry name" value="THROMBOSPONDIN TYPE I DOMAIN-CONTAINING 1"/>
    <property type="match status" value="1"/>
</dbReference>
<name>A0AAD9IUE3_9ANNE</name>
<dbReference type="GO" id="GO:0071944">
    <property type="term" value="C:cell periphery"/>
    <property type="evidence" value="ECO:0007669"/>
    <property type="project" value="TreeGrafter"/>
</dbReference>
<dbReference type="Gene3D" id="2.20.100.10">
    <property type="entry name" value="Thrombospondin type-1 (TSP1) repeat"/>
    <property type="match status" value="1"/>
</dbReference>
<gene>
    <name evidence="2" type="ORF">LSH36_1344g00040</name>
</gene>
<organism evidence="2 3">
    <name type="scientific">Paralvinella palmiformis</name>
    <dbReference type="NCBI Taxonomy" id="53620"/>
    <lineage>
        <taxon>Eukaryota</taxon>
        <taxon>Metazoa</taxon>
        <taxon>Spiralia</taxon>
        <taxon>Lophotrochozoa</taxon>
        <taxon>Annelida</taxon>
        <taxon>Polychaeta</taxon>
        <taxon>Sedentaria</taxon>
        <taxon>Canalipalpata</taxon>
        <taxon>Terebellida</taxon>
        <taxon>Terebelliformia</taxon>
        <taxon>Alvinellidae</taxon>
        <taxon>Paralvinella</taxon>
    </lineage>
</organism>
<dbReference type="Pfam" id="PF00090">
    <property type="entry name" value="TSP_1"/>
    <property type="match status" value="1"/>
</dbReference>
<dbReference type="AlphaFoldDB" id="A0AAD9IUE3"/>
<keyword evidence="1" id="KW-0472">Membrane</keyword>
<evidence type="ECO:0000313" key="2">
    <source>
        <dbReference type="EMBL" id="KAK2140460.1"/>
    </source>
</evidence>
<evidence type="ECO:0000256" key="1">
    <source>
        <dbReference type="SAM" id="Phobius"/>
    </source>
</evidence>
<dbReference type="SUPFAM" id="SSF82895">
    <property type="entry name" value="TSP-1 type 1 repeat"/>
    <property type="match status" value="1"/>
</dbReference>
<dbReference type="Proteomes" id="UP001208570">
    <property type="component" value="Unassembled WGS sequence"/>
</dbReference>